<evidence type="ECO:0000313" key="3">
    <source>
        <dbReference type="Proteomes" id="UP001521137"/>
    </source>
</evidence>
<accession>A0ABS9D5J5</accession>
<dbReference type="Pfam" id="PF07963">
    <property type="entry name" value="N_methyl"/>
    <property type="match status" value="1"/>
</dbReference>
<evidence type="ECO:0000313" key="2">
    <source>
        <dbReference type="EMBL" id="MCF2948185.1"/>
    </source>
</evidence>
<gene>
    <name evidence="2" type="ORF">L0668_08720</name>
</gene>
<dbReference type="RefSeq" id="WP_235311836.1">
    <property type="nucleotide sequence ID" value="NZ_JAKGAS010000004.1"/>
</dbReference>
<name>A0ABS9D5J5_9ALTE</name>
<comment type="caution">
    <text evidence="2">The sequence shown here is derived from an EMBL/GenBank/DDBJ whole genome shotgun (WGS) entry which is preliminary data.</text>
</comment>
<feature type="transmembrane region" description="Helical" evidence="1">
    <location>
        <begin position="15"/>
        <end position="35"/>
    </location>
</feature>
<reference evidence="2 3" key="1">
    <citation type="submission" date="2022-01" db="EMBL/GenBank/DDBJ databases">
        <title>Paraglaciecola sp. G1-23.</title>
        <authorList>
            <person name="Jin M.S."/>
            <person name="Han D.M."/>
            <person name="Kim H.M."/>
            <person name="Jeon C.O."/>
        </authorList>
    </citation>
    <scope>NUCLEOTIDE SEQUENCE [LARGE SCALE GENOMIC DNA]</scope>
    <source>
        <strain evidence="2 3">G1-23</strain>
    </source>
</reference>
<dbReference type="InterPro" id="IPR012902">
    <property type="entry name" value="N_methyl_site"/>
</dbReference>
<dbReference type="SUPFAM" id="SSF54523">
    <property type="entry name" value="Pili subunits"/>
    <property type="match status" value="1"/>
</dbReference>
<dbReference type="InterPro" id="IPR045584">
    <property type="entry name" value="Pilin-like"/>
</dbReference>
<dbReference type="EMBL" id="JAKGAS010000004">
    <property type="protein sequence ID" value="MCF2948185.1"/>
    <property type="molecule type" value="Genomic_DNA"/>
</dbReference>
<proteinExistence type="predicted"/>
<protein>
    <submittedName>
        <fullName evidence="2">Prepilin-type N-terminal cleavage/methylation domain-containing protein</fullName>
    </submittedName>
</protein>
<dbReference type="Proteomes" id="UP001521137">
    <property type="component" value="Unassembled WGS sequence"/>
</dbReference>
<organism evidence="2 3">
    <name type="scientific">Paraglaciecola algarum</name>
    <dbReference type="NCBI Taxonomy" id="3050085"/>
    <lineage>
        <taxon>Bacteria</taxon>
        <taxon>Pseudomonadati</taxon>
        <taxon>Pseudomonadota</taxon>
        <taxon>Gammaproteobacteria</taxon>
        <taxon>Alteromonadales</taxon>
        <taxon>Alteromonadaceae</taxon>
        <taxon>Paraglaciecola</taxon>
    </lineage>
</organism>
<keyword evidence="1" id="KW-0472">Membrane</keyword>
<keyword evidence="1" id="KW-1133">Transmembrane helix</keyword>
<dbReference type="PROSITE" id="PS00409">
    <property type="entry name" value="PROKAR_NTER_METHYL"/>
    <property type="match status" value="1"/>
</dbReference>
<dbReference type="NCBIfam" id="TIGR02532">
    <property type="entry name" value="IV_pilin_GFxxxE"/>
    <property type="match status" value="1"/>
</dbReference>
<sequence>MNKIPTSHITTHSGFTLIELIIVIVILGILAVTAAPKFIDVSSEANISVLKSMGGSIDSASQLVYAKAVIQGVQNAELSNVDLDGDGITDIETRYGYPSGSRSDGVSKAMGGNFDTEWIWSTNYGRTIFYLTMASFTWTSGEYVNQVPIVATNCYLIYNMAVDVNTPPSIEYITSGC</sequence>
<evidence type="ECO:0000256" key="1">
    <source>
        <dbReference type="SAM" id="Phobius"/>
    </source>
</evidence>
<dbReference type="Gene3D" id="3.30.700.10">
    <property type="entry name" value="Glycoprotein, Type 4 Pilin"/>
    <property type="match status" value="1"/>
</dbReference>
<keyword evidence="3" id="KW-1185">Reference proteome</keyword>
<keyword evidence="1" id="KW-0812">Transmembrane</keyword>